<evidence type="ECO:0000256" key="7">
    <source>
        <dbReference type="ARBA" id="ARBA00023244"/>
    </source>
</evidence>
<dbReference type="InterPro" id="IPR019772">
    <property type="entry name" value="Ferrochelatase_AS"/>
</dbReference>
<keyword evidence="6 9" id="KW-0456">Lyase</keyword>
<comment type="pathway">
    <text evidence="9 10">Porphyrin-containing compound metabolism; protoheme biosynthesis; protoheme from protoporphyrin-IX: step 1/1.</text>
</comment>
<evidence type="ECO:0000256" key="1">
    <source>
        <dbReference type="ARBA" id="ARBA00007718"/>
    </source>
</evidence>
<proteinExistence type="inferred from homology"/>
<evidence type="ECO:0000256" key="10">
    <source>
        <dbReference type="RuleBase" id="RU000607"/>
    </source>
</evidence>
<dbReference type="PROSITE" id="PS00534">
    <property type="entry name" value="FERROCHELATASE"/>
    <property type="match status" value="1"/>
</dbReference>
<dbReference type="SUPFAM" id="SSF53800">
    <property type="entry name" value="Chelatase"/>
    <property type="match status" value="1"/>
</dbReference>
<dbReference type="AlphaFoldDB" id="A0A559SVU0"/>
<dbReference type="UniPathway" id="UPA00252">
    <property type="reaction ID" value="UER00325"/>
</dbReference>
<keyword evidence="4 9" id="KW-0408">Iron</keyword>
<evidence type="ECO:0000256" key="4">
    <source>
        <dbReference type="ARBA" id="ARBA00023004"/>
    </source>
</evidence>
<dbReference type="InterPro" id="IPR001015">
    <property type="entry name" value="Ferrochelatase"/>
</dbReference>
<sequence>MLKTGPGFPGPVFPLIGIPSRRLPMSGKRRSNVGAKMTIAPSYLPAEHPPVKFGKVGVLLVNLGTPDGTDYTSMRRYLREFLTDRRVIEWSPLKWYPILFGIVLNTRPQKVGKAYETIWNKDKNESYLRTYTRNQSDLMGARLKDLPNVRVDWAMRYGTPSIASRINALKDEGCDRIVLFPLYPQYAAATTATVNDKAFQHLLKMRWQPALRTVPDYHDDETYIEALANSVTKHLAGLDWEPEVILASFHGIPLSYSEQGDPYFFQCQKTGHLLREMLGLAKEKFMITFQSRFGPEEWLQPYTDKTVEKLAQDGVKRIAVLNPGFVSDCLETLEEIAEQAAHSFHENGGEKFAHIPCLNDSEDGMRVLEKVVRRELLGWV</sequence>
<evidence type="ECO:0000256" key="3">
    <source>
        <dbReference type="ARBA" id="ARBA00022723"/>
    </source>
</evidence>
<dbReference type="EC" id="4.98.1.1" evidence="9 10"/>
<comment type="subcellular location">
    <subcellularLocation>
        <location evidence="9 10">Cytoplasm</location>
    </subcellularLocation>
</comment>
<feature type="binding site" evidence="9">
    <location>
        <position position="250"/>
    </location>
    <ligand>
        <name>Fe(2+)</name>
        <dbReference type="ChEBI" id="CHEBI:29033"/>
    </ligand>
</feature>
<evidence type="ECO:0000313" key="11">
    <source>
        <dbReference type="EMBL" id="TVZ66469.1"/>
    </source>
</evidence>
<gene>
    <name evidence="9" type="primary">hemH</name>
    <name evidence="11" type="ORF">BCL32_6842</name>
</gene>
<evidence type="ECO:0000256" key="5">
    <source>
        <dbReference type="ARBA" id="ARBA00023133"/>
    </source>
</evidence>
<organism evidence="11 12">
    <name type="scientific">Rhizobium mongolense USDA 1844</name>
    <dbReference type="NCBI Taxonomy" id="1079460"/>
    <lineage>
        <taxon>Bacteria</taxon>
        <taxon>Pseudomonadati</taxon>
        <taxon>Pseudomonadota</taxon>
        <taxon>Alphaproteobacteria</taxon>
        <taxon>Hyphomicrobiales</taxon>
        <taxon>Rhizobiaceae</taxon>
        <taxon>Rhizobium/Agrobacterium group</taxon>
        <taxon>Rhizobium</taxon>
    </lineage>
</organism>
<evidence type="ECO:0000256" key="9">
    <source>
        <dbReference type="HAMAP-Rule" id="MF_00323"/>
    </source>
</evidence>
<dbReference type="GO" id="GO:0005737">
    <property type="term" value="C:cytoplasm"/>
    <property type="evidence" value="ECO:0007669"/>
    <property type="project" value="UniProtKB-SubCell"/>
</dbReference>
<dbReference type="NCBIfam" id="TIGR00109">
    <property type="entry name" value="hemH"/>
    <property type="match status" value="1"/>
</dbReference>
<dbReference type="InterPro" id="IPR033659">
    <property type="entry name" value="Ferrochelatase_N"/>
</dbReference>
<protein>
    <recommendedName>
        <fullName evidence="9 10">Ferrochelatase</fullName>
        <ecNumber evidence="9 10">4.98.1.1</ecNumber>
    </recommendedName>
    <alternativeName>
        <fullName evidence="9">Heme synthase</fullName>
    </alternativeName>
    <alternativeName>
        <fullName evidence="9">Protoheme ferro-lyase</fullName>
    </alternativeName>
</protein>
<comment type="function">
    <text evidence="9 10">Catalyzes the ferrous insertion into protoporphyrin IX.</text>
</comment>
<dbReference type="GO" id="GO:0006783">
    <property type="term" value="P:heme biosynthetic process"/>
    <property type="evidence" value="ECO:0007669"/>
    <property type="project" value="UniProtKB-UniRule"/>
</dbReference>
<comment type="catalytic activity">
    <reaction evidence="8">
        <text>Fe-coproporphyrin III + 2 H(+) = coproporphyrin III + Fe(2+)</text>
        <dbReference type="Rhea" id="RHEA:49572"/>
        <dbReference type="ChEBI" id="CHEBI:15378"/>
        <dbReference type="ChEBI" id="CHEBI:29033"/>
        <dbReference type="ChEBI" id="CHEBI:68438"/>
        <dbReference type="ChEBI" id="CHEBI:131725"/>
        <dbReference type="EC" id="4.99.1.9"/>
    </reaction>
    <physiologicalReaction direction="right-to-left" evidence="8">
        <dbReference type="Rhea" id="RHEA:49574"/>
    </physiologicalReaction>
</comment>
<evidence type="ECO:0000256" key="8">
    <source>
        <dbReference type="ARBA" id="ARBA00024536"/>
    </source>
</evidence>
<accession>A0A559SVU0</accession>
<evidence type="ECO:0000256" key="6">
    <source>
        <dbReference type="ARBA" id="ARBA00023239"/>
    </source>
</evidence>
<feature type="binding site" evidence="9">
    <location>
        <position position="331"/>
    </location>
    <ligand>
        <name>Fe(2+)</name>
        <dbReference type="ChEBI" id="CHEBI:29033"/>
    </ligand>
</feature>
<dbReference type="CDD" id="cd03411">
    <property type="entry name" value="Ferrochelatase_N"/>
    <property type="match status" value="1"/>
</dbReference>
<comment type="catalytic activity">
    <reaction evidence="9 10">
        <text>heme b + 2 H(+) = protoporphyrin IX + Fe(2+)</text>
        <dbReference type="Rhea" id="RHEA:22584"/>
        <dbReference type="ChEBI" id="CHEBI:15378"/>
        <dbReference type="ChEBI" id="CHEBI:29033"/>
        <dbReference type="ChEBI" id="CHEBI:57306"/>
        <dbReference type="ChEBI" id="CHEBI:60344"/>
        <dbReference type="EC" id="4.98.1.1"/>
    </reaction>
</comment>
<keyword evidence="3 9" id="KW-0479">Metal-binding</keyword>
<dbReference type="PANTHER" id="PTHR11108:SF1">
    <property type="entry name" value="FERROCHELATASE, MITOCHONDRIAL"/>
    <property type="match status" value="1"/>
</dbReference>
<reference evidence="11 12" key="1">
    <citation type="submission" date="2019-06" db="EMBL/GenBank/DDBJ databases">
        <title>Pac Bio to generate improved reference genome sequences for organisms with transposon mutant libraries (support for FEBA project).</title>
        <authorList>
            <person name="Blow M."/>
        </authorList>
    </citation>
    <scope>NUCLEOTIDE SEQUENCE [LARGE SCALE GENOMIC DNA]</scope>
    <source>
        <strain evidence="11 12">USDA 1844</strain>
    </source>
</reference>
<keyword evidence="2 9" id="KW-0963">Cytoplasm</keyword>
<comment type="caution">
    <text evidence="11">The sequence shown here is derived from an EMBL/GenBank/DDBJ whole genome shotgun (WGS) entry which is preliminary data.</text>
</comment>
<dbReference type="HAMAP" id="MF_00323">
    <property type="entry name" value="Ferrochelatase"/>
    <property type="match status" value="1"/>
</dbReference>
<evidence type="ECO:0000313" key="12">
    <source>
        <dbReference type="Proteomes" id="UP000319824"/>
    </source>
</evidence>
<dbReference type="Proteomes" id="UP000319824">
    <property type="component" value="Unassembled WGS sequence"/>
</dbReference>
<dbReference type="GO" id="GO:0004325">
    <property type="term" value="F:ferrochelatase activity"/>
    <property type="evidence" value="ECO:0007669"/>
    <property type="project" value="UniProtKB-UniRule"/>
</dbReference>
<dbReference type="Pfam" id="PF00762">
    <property type="entry name" value="Ferrochelatase"/>
    <property type="match status" value="1"/>
</dbReference>
<dbReference type="FunFam" id="3.40.50.1400:FF:000002">
    <property type="entry name" value="Ferrochelatase"/>
    <property type="match status" value="1"/>
</dbReference>
<dbReference type="PANTHER" id="PTHR11108">
    <property type="entry name" value="FERROCHELATASE"/>
    <property type="match status" value="1"/>
</dbReference>
<dbReference type="CDD" id="cd00419">
    <property type="entry name" value="Ferrochelatase_C"/>
    <property type="match status" value="1"/>
</dbReference>
<name>A0A559SVU0_9HYPH</name>
<dbReference type="GO" id="GO:0046872">
    <property type="term" value="F:metal ion binding"/>
    <property type="evidence" value="ECO:0007669"/>
    <property type="project" value="UniProtKB-KW"/>
</dbReference>
<comment type="similarity">
    <text evidence="1 9 10">Belongs to the ferrochelatase family.</text>
</comment>
<dbReference type="EMBL" id="VISO01000003">
    <property type="protein sequence ID" value="TVZ66469.1"/>
    <property type="molecule type" value="Genomic_DNA"/>
</dbReference>
<dbReference type="InterPro" id="IPR033644">
    <property type="entry name" value="Ferrochelatase_C"/>
</dbReference>
<dbReference type="Gene3D" id="3.40.50.1400">
    <property type="match status" value="2"/>
</dbReference>
<keyword evidence="5 9" id="KW-0350">Heme biosynthesis</keyword>
<keyword evidence="7 9" id="KW-0627">Porphyrin biosynthesis</keyword>
<evidence type="ECO:0000256" key="2">
    <source>
        <dbReference type="ARBA" id="ARBA00022490"/>
    </source>
</evidence>